<evidence type="ECO:0000259" key="3">
    <source>
        <dbReference type="Pfam" id="PF05239"/>
    </source>
</evidence>
<keyword evidence="2" id="KW-0732">Signal</keyword>
<feature type="region of interest" description="Disordered" evidence="1">
    <location>
        <begin position="70"/>
        <end position="90"/>
    </location>
</feature>
<name>A0A291M142_9RHOB</name>
<dbReference type="AlphaFoldDB" id="A0A291M142"/>
<sequence>MFAMKTALLSGAAAIALTSGAFAQDANTTDPLITDGTGASVGGDAAVSAGTELDATVAPGDDAEIVTDTEAETDADVDVAAPGADSGVDADADAETDMAADPMMDDATGAEADAETDTAVDSEADVDATGDMAASGEAETDADVGGVIGTDTASSAFDFEQAYSGAAGMQIAELIGADVIDAEGKSVGEIDGFARLNNDIVAVVGIGGFLGLGEDDIALSLDQMNYAAEEGQFKLSGYTEADLEGMPEYDAAAATELESEATLEESWNGL</sequence>
<evidence type="ECO:0000313" key="5">
    <source>
        <dbReference type="Proteomes" id="UP000219050"/>
    </source>
</evidence>
<dbReference type="Gene3D" id="2.30.30.240">
    <property type="entry name" value="PRC-barrel domain"/>
    <property type="match status" value="1"/>
</dbReference>
<feature type="chain" id="PRO_5012742089" description="PRC-barrel domain-containing protein" evidence="2">
    <location>
        <begin position="24"/>
        <end position="270"/>
    </location>
</feature>
<dbReference type="SUPFAM" id="SSF50346">
    <property type="entry name" value="PRC-barrel domain"/>
    <property type="match status" value="1"/>
</dbReference>
<protein>
    <recommendedName>
        <fullName evidence="3">PRC-barrel domain-containing protein</fullName>
    </recommendedName>
</protein>
<evidence type="ECO:0000256" key="1">
    <source>
        <dbReference type="SAM" id="MobiDB-lite"/>
    </source>
</evidence>
<feature type="domain" description="PRC-barrel" evidence="3">
    <location>
        <begin position="169"/>
        <end position="222"/>
    </location>
</feature>
<dbReference type="Pfam" id="PF05239">
    <property type="entry name" value="PRC"/>
    <property type="match status" value="1"/>
</dbReference>
<organism evidence="4 5">
    <name type="scientific">Pacificitalea manganoxidans</name>
    <dbReference type="NCBI Taxonomy" id="1411902"/>
    <lineage>
        <taxon>Bacteria</taxon>
        <taxon>Pseudomonadati</taxon>
        <taxon>Pseudomonadota</taxon>
        <taxon>Alphaproteobacteria</taxon>
        <taxon>Rhodobacterales</taxon>
        <taxon>Paracoccaceae</taxon>
        <taxon>Pacificitalea</taxon>
    </lineage>
</organism>
<gene>
    <name evidence="4" type="ORF">CBW24_10860</name>
</gene>
<accession>A0A291M142</accession>
<dbReference type="OrthoDB" id="7876889at2"/>
<keyword evidence="5" id="KW-1185">Reference proteome</keyword>
<reference evidence="4 5" key="1">
    <citation type="submission" date="2017-05" db="EMBL/GenBank/DDBJ databases">
        <title>Comparative genomic and metabolic analysis of manganese-oxidizing mechanisms in Celeribater manganoxidans DY25T: its adaption to the environment of polymetallic nodule.</title>
        <authorList>
            <person name="Wang X."/>
        </authorList>
    </citation>
    <scope>NUCLEOTIDE SEQUENCE [LARGE SCALE GENOMIC DNA]</scope>
    <source>
        <strain evidence="4 5">DY25</strain>
    </source>
</reference>
<feature type="signal peptide" evidence="2">
    <location>
        <begin position="1"/>
        <end position="23"/>
    </location>
</feature>
<dbReference type="KEGG" id="cmag:CBW24_10860"/>
<dbReference type="InterPro" id="IPR027275">
    <property type="entry name" value="PRC-brl_dom"/>
</dbReference>
<proteinExistence type="predicted"/>
<evidence type="ECO:0000313" key="4">
    <source>
        <dbReference type="EMBL" id="ATI42455.1"/>
    </source>
</evidence>
<dbReference type="RefSeq" id="WP_097373589.1">
    <property type="nucleotide sequence ID" value="NZ_CP021404.1"/>
</dbReference>
<dbReference type="EMBL" id="CP021404">
    <property type="protein sequence ID" value="ATI42455.1"/>
    <property type="molecule type" value="Genomic_DNA"/>
</dbReference>
<evidence type="ECO:0000256" key="2">
    <source>
        <dbReference type="SAM" id="SignalP"/>
    </source>
</evidence>
<dbReference type="Proteomes" id="UP000219050">
    <property type="component" value="Chromosome"/>
</dbReference>
<feature type="compositionally biased region" description="Low complexity" evidence="1">
    <location>
        <begin position="78"/>
        <end position="87"/>
    </location>
</feature>
<dbReference type="InterPro" id="IPR011033">
    <property type="entry name" value="PRC_barrel-like_sf"/>
</dbReference>